<sequence>MDEAITGIYARESPAIDRVVQLGAASGRVISVSFPEEVPADAAEDHPVLERLLAALDGEEDDFGDVTVALTVPTPHRGVLEEVRTIPYGRERDVASIARSVPDLDDEDGETVRAALRENPLPILIPDHRVPDGPSAAPAAVEARLRSLEGI</sequence>
<dbReference type="Gene3D" id="1.10.10.10">
    <property type="entry name" value="Winged helix-like DNA-binding domain superfamily/Winged helix DNA-binding domain"/>
    <property type="match status" value="1"/>
</dbReference>
<dbReference type="SUPFAM" id="SSF46767">
    <property type="entry name" value="Methylated DNA-protein cysteine methyltransferase, C-terminal domain"/>
    <property type="match status" value="1"/>
</dbReference>
<reference evidence="3 4" key="1">
    <citation type="journal article" date="2019" name="Int. J. Syst. Evol. Microbiol.">
        <title>The Global Catalogue of Microorganisms (GCM) 10K type strain sequencing project: providing services to taxonomists for standard genome sequencing and annotation.</title>
        <authorList>
            <consortium name="The Broad Institute Genomics Platform"/>
            <consortium name="The Broad Institute Genome Sequencing Center for Infectious Disease"/>
            <person name="Wu L."/>
            <person name="Ma J."/>
        </authorList>
    </citation>
    <scope>NUCLEOTIDE SEQUENCE [LARGE SCALE GENOMIC DNA]</scope>
    <source>
        <strain evidence="3 4">CGMCC 1.15824</strain>
    </source>
</reference>
<dbReference type="Pfam" id="PF01035">
    <property type="entry name" value="DNA_binding_1"/>
    <property type="match status" value="1"/>
</dbReference>
<dbReference type="Proteomes" id="UP001595925">
    <property type="component" value="Unassembled WGS sequence"/>
</dbReference>
<dbReference type="EMBL" id="JBHSJG010000029">
    <property type="protein sequence ID" value="MFC4987610.1"/>
    <property type="molecule type" value="Genomic_DNA"/>
</dbReference>
<dbReference type="InterPro" id="IPR036217">
    <property type="entry name" value="MethylDNA_cys_MeTrfase_DNAb"/>
</dbReference>
<evidence type="ECO:0000259" key="2">
    <source>
        <dbReference type="Pfam" id="PF01035"/>
    </source>
</evidence>
<comment type="caution">
    <text evidence="3">The sequence shown here is derived from an EMBL/GenBank/DDBJ whole genome shotgun (WGS) entry which is preliminary data.</text>
</comment>
<keyword evidence="1" id="KW-0227">DNA damage</keyword>
<dbReference type="InterPro" id="IPR014048">
    <property type="entry name" value="MethylDNA_cys_MeTrfase_DNA-bd"/>
</dbReference>
<gene>
    <name evidence="3" type="ORF">ACFPFO_07520</name>
</gene>
<name>A0ABD5QD76_9EURY</name>
<dbReference type="InterPro" id="IPR036388">
    <property type="entry name" value="WH-like_DNA-bd_sf"/>
</dbReference>
<accession>A0ABD5QD76</accession>
<protein>
    <submittedName>
        <fullName evidence="3">MGMT family protein</fullName>
    </submittedName>
</protein>
<evidence type="ECO:0000313" key="4">
    <source>
        <dbReference type="Proteomes" id="UP001595925"/>
    </source>
</evidence>
<proteinExistence type="predicted"/>
<organism evidence="3 4">
    <name type="scientific">Saliphagus infecundisoli</name>
    <dbReference type="NCBI Taxonomy" id="1849069"/>
    <lineage>
        <taxon>Archaea</taxon>
        <taxon>Methanobacteriati</taxon>
        <taxon>Methanobacteriota</taxon>
        <taxon>Stenosarchaea group</taxon>
        <taxon>Halobacteria</taxon>
        <taxon>Halobacteriales</taxon>
        <taxon>Natrialbaceae</taxon>
        <taxon>Saliphagus</taxon>
    </lineage>
</organism>
<keyword evidence="4" id="KW-1185">Reference proteome</keyword>
<dbReference type="GO" id="GO:0006974">
    <property type="term" value="P:DNA damage response"/>
    <property type="evidence" value="ECO:0007669"/>
    <property type="project" value="UniProtKB-KW"/>
</dbReference>
<evidence type="ECO:0000313" key="3">
    <source>
        <dbReference type="EMBL" id="MFC4987610.1"/>
    </source>
</evidence>
<evidence type="ECO:0000256" key="1">
    <source>
        <dbReference type="ARBA" id="ARBA00022763"/>
    </source>
</evidence>
<feature type="domain" description="Methylated-DNA-[protein]-cysteine S-methyltransferase DNA binding" evidence="2">
    <location>
        <begin position="77"/>
        <end position="130"/>
    </location>
</feature>
<dbReference type="AlphaFoldDB" id="A0ABD5QD76"/>
<dbReference type="RefSeq" id="WP_224827909.1">
    <property type="nucleotide sequence ID" value="NZ_JAIVEF010000002.1"/>
</dbReference>